<keyword evidence="2 5" id="KW-0489">Methyltransferase</keyword>
<name>M2MR23_BAUPA</name>
<feature type="binding site" evidence="5">
    <location>
        <begin position="83"/>
        <end position="85"/>
    </location>
    <ligand>
        <name>S-adenosyl-L-methionine</name>
        <dbReference type="ChEBI" id="CHEBI:59789"/>
    </ligand>
</feature>
<keyword evidence="4 5" id="KW-0949">S-adenosyl-L-methionine</keyword>
<keyword evidence="3 5" id="KW-0808">Transferase</keyword>
<dbReference type="GO" id="GO:0032259">
    <property type="term" value="P:methylation"/>
    <property type="evidence" value="ECO:0007669"/>
    <property type="project" value="UniProtKB-KW"/>
</dbReference>
<dbReference type="eggNOG" id="KOG2920">
    <property type="taxonomic scope" value="Eukaryota"/>
</dbReference>
<dbReference type="PANTHER" id="PTHR14614">
    <property type="entry name" value="HEPATOCELLULAR CARCINOMA-ASSOCIATED ANTIGEN"/>
    <property type="match status" value="1"/>
</dbReference>
<keyword evidence="1 5" id="KW-0963">Cytoplasm</keyword>
<dbReference type="SUPFAM" id="SSF53335">
    <property type="entry name" value="S-adenosyl-L-methionine-dependent methyltransferases"/>
    <property type="match status" value="1"/>
</dbReference>
<dbReference type="PANTHER" id="PTHR14614:SF10">
    <property type="entry name" value="PROTEIN N-TERMINAL AND LYSINE N-METHYLTRANSFERASE EFM7"/>
    <property type="match status" value="1"/>
</dbReference>
<dbReference type="HOGENOM" id="CLU_032409_0_0_1"/>
<feature type="region of interest" description="Disordered" evidence="6">
    <location>
        <begin position="1"/>
        <end position="20"/>
    </location>
</feature>
<dbReference type="InterPro" id="IPR019410">
    <property type="entry name" value="Methyltransf_16"/>
</dbReference>
<dbReference type="InterPro" id="IPR025784">
    <property type="entry name" value="EFM7"/>
</dbReference>
<reference evidence="7 8" key="1">
    <citation type="journal article" date="2012" name="PLoS Pathog.">
        <title>Diverse lifestyles and strategies of plant pathogenesis encoded in the genomes of eighteen Dothideomycetes fungi.</title>
        <authorList>
            <person name="Ohm R.A."/>
            <person name="Feau N."/>
            <person name="Henrissat B."/>
            <person name="Schoch C.L."/>
            <person name="Horwitz B.A."/>
            <person name="Barry K.W."/>
            <person name="Condon B.J."/>
            <person name="Copeland A.C."/>
            <person name="Dhillon B."/>
            <person name="Glaser F."/>
            <person name="Hesse C.N."/>
            <person name="Kosti I."/>
            <person name="LaButti K."/>
            <person name="Lindquist E.A."/>
            <person name="Lucas S."/>
            <person name="Salamov A.A."/>
            <person name="Bradshaw R.E."/>
            <person name="Ciuffetti L."/>
            <person name="Hamelin R.C."/>
            <person name="Kema G.H.J."/>
            <person name="Lawrence C."/>
            <person name="Scott J.A."/>
            <person name="Spatafora J.W."/>
            <person name="Turgeon B.G."/>
            <person name="de Wit P.J.G.M."/>
            <person name="Zhong S."/>
            <person name="Goodwin S.B."/>
            <person name="Grigoriev I.V."/>
        </authorList>
    </citation>
    <scope>NUCLEOTIDE SEQUENCE [LARGE SCALE GENOMIC DNA]</scope>
    <source>
        <strain evidence="7 8">UAMH 10762</strain>
    </source>
</reference>
<dbReference type="Pfam" id="PF10294">
    <property type="entry name" value="Methyltransf_16"/>
    <property type="match status" value="1"/>
</dbReference>
<evidence type="ECO:0000256" key="4">
    <source>
        <dbReference type="ARBA" id="ARBA00022691"/>
    </source>
</evidence>
<evidence type="ECO:0000256" key="2">
    <source>
        <dbReference type="ARBA" id="ARBA00022603"/>
    </source>
</evidence>
<evidence type="ECO:0000256" key="3">
    <source>
        <dbReference type="ARBA" id="ARBA00022679"/>
    </source>
</evidence>
<dbReference type="OrthoDB" id="46564at2759"/>
<proteinExistence type="inferred from homology"/>
<dbReference type="GO" id="GO:0000183">
    <property type="term" value="P:rDNA heterochromatin formation"/>
    <property type="evidence" value="ECO:0007669"/>
    <property type="project" value="EnsemblFungi"/>
</dbReference>
<keyword evidence="8" id="KW-1185">Reference proteome</keyword>
<evidence type="ECO:0000256" key="5">
    <source>
        <dbReference type="HAMAP-Rule" id="MF_03223"/>
    </source>
</evidence>
<dbReference type="EC" id="2.1.1.-" evidence="5"/>
<dbReference type="GO" id="GO:0016279">
    <property type="term" value="F:protein-lysine N-methyltransferase activity"/>
    <property type="evidence" value="ECO:0007669"/>
    <property type="project" value="UniProtKB-UniRule"/>
</dbReference>
<dbReference type="Proteomes" id="UP000011761">
    <property type="component" value="Unassembled WGS sequence"/>
</dbReference>
<comment type="similarity">
    <text evidence="5">Belongs to the class I-like SAM-binding methyltransferase superfamily. EFM7 family.</text>
</comment>
<comment type="function">
    <text evidence="5">S-adenosyl-L-methionine-dependent protein methyltransferase that trimethylates the N-terminal glycine 'Gly-2' of elongation factor 1-alpha, before also catalyzing the mono- and dimethylation of 'Lys-3'.</text>
</comment>
<protein>
    <recommendedName>
        <fullName evidence="5">Protein N-terminal and lysine N-methyltransferase EFM7</fullName>
        <ecNumber evidence="5">2.1.1.-</ecNumber>
    </recommendedName>
    <alternativeName>
        <fullName evidence="5">Elongation factor methyltransferase 7</fullName>
    </alternativeName>
</protein>
<organism evidence="7 8">
    <name type="scientific">Baudoinia panamericana (strain UAMH 10762)</name>
    <name type="common">Angels' share fungus</name>
    <name type="synonym">Baudoinia compniacensis (strain UAMH 10762)</name>
    <dbReference type="NCBI Taxonomy" id="717646"/>
    <lineage>
        <taxon>Eukaryota</taxon>
        <taxon>Fungi</taxon>
        <taxon>Dikarya</taxon>
        <taxon>Ascomycota</taxon>
        <taxon>Pezizomycotina</taxon>
        <taxon>Dothideomycetes</taxon>
        <taxon>Dothideomycetidae</taxon>
        <taxon>Mycosphaerellales</taxon>
        <taxon>Teratosphaeriaceae</taxon>
        <taxon>Baudoinia</taxon>
    </lineage>
</organism>
<comment type="subcellular location">
    <subcellularLocation>
        <location evidence="5">Cytoplasm</location>
    </subcellularLocation>
</comment>
<feature type="binding site" evidence="5">
    <location>
        <position position="105"/>
    </location>
    <ligand>
        <name>S-adenosyl-L-methionine</name>
        <dbReference type="ChEBI" id="CHEBI:59789"/>
    </ligand>
</feature>
<dbReference type="RefSeq" id="XP_007674214.1">
    <property type="nucleotide sequence ID" value="XM_007676024.1"/>
</dbReference>
<evidence type="ECO:0000313" key="7">
    <source>
        <dbReference type="EMBL" id="EMC99291.1"/>
    </source>
</evidence>
<gene>
    <name evidence="5" type="primary">EFM7</name>
    <name evidence="7" type="ORF">BAUCODRAFT_120564</name>
</gene>
<dbReference type="KEGG" id="bcom:BAUCODRAFT_120564"/>
<dbReference type="OMA" id="VGHNPLW"/>
<dbReference type="GO" id="GO:0071885">
    <property type="term" value="F:N-terminal protein N-methyltransferase activity"/>
    <property type="evidence" value="ECO:0007669"/>
    <property type="project" value="UniProtKB-UniRule"/>
</dbReference>
<dbReference type="STRING" id="717646.M2MR23"/>
<feature type="binding site" evidence="5">
    <location>
        <position position="56"/>
    </location>
    <ligand>
        <name>S-adenosyl-L-methionine</name>
        <dbReference type="ChEBI" id="CHEBI:59789"/>
    </ligand>
</feature>
<dbReference type="GO" id="GO:0005737">
    <property type="term" value="C:cytoplasm"/>
    <property type="evidence" value="ECO:0007669"/>
    <property type="project" value="UniProtKB-SubCell"/>
</dbReference>
<feature type="binding site" evidence="5">
    <location>
        <position position="161"/>
    </location>
    <ligand>
        <name>S-adenosyl-L-methionine</name>
        <dbReference type="ChEBI" id="CHEBI:59789"/>
    </ligand>
</feature>
<dbReference type="InterPro" id="IPR029063">
    <property type="entry name" value="SAM-dependent_MTases_sf"/>
</dbReference>
<accession>M2MR23</accession>
<evidence type="ECO:0000256" key="6">
    <source>
        <dbReference type="SAM" id="MobiDB-lite"/>
    </source>
</evidence>
<evidence type="ECO:0000256" key="1">
    <source>
        <dbReference type="ARBA" id="ARBA00022490"/>
    </source>
</evidence>
<dbReference type="HAMAP" id="MF_03223">
    <property type="entry name" value="Methyltr_EFM7"/>
    <property type="match status" value="1"/>
</dbReference>
<feature type="binding site" evidence="5">
    <location>
        <position position="135"/>
    </location>
    <ligand>
        <name>S-adenosyl-L-methionine</name>
        <dbReference type="ChEBI" id="CHEBI:59789"/>
    </ligand>
</feature>
<dbReference type="PROSITE" id="PS51560">
    <property type="entry name" value="SAM_MT_NNT1"/>
    <property type="match status" value="1"/>
</dbReference>
<dbReference type="Gene3D" id="3.40.50.150">
    <property type="entry name" value="Vaccinia Virus protein VP39"/>
    <property type="match status" value="1"/>
</dbReference>
<evidence type="ECO:0000313" key="8">
    <source>
        <dbReference type="Proteomes" id="UP000011761"/>
    </source>
</evidence>
<dbReference type="GeneID" id="19107523"/>
<dbReference type="EMBL" id="KB445552">
    <property type="protein sequence ID" value="EMC99291.1"/>
    <property type="molecule type" value="Genomic_DNA"/>
</dbReference>
<sequence length="251" mass="28010">MADDEDADGTNGLFQEPEGYYQPEKEAKTVSYHTLSGQTISLRLVGHSPLWGHLLWNAGRTVADYLEQNGETLIRGRTVLELGAGAGLPSIISALQGATTVVVSDYPEAELVENLRLNIEQNCIGRDVHVEGYLWGASPAALLQSLPESDRTLGFDLIILADLLFNHSEHAKLVASVQQTLKETSTACALVFFTPYRPWLLEKDLAFFELAREAGFVVDKILEHVMDRVMFEEDRGDELLRRTVFGYSLRW</sequence>
<dbReference type="AlphaFoldDB" id="M2MR23"/>